<organism evidence="1 2">
    <name type="scientific">Gracilimonas sediminicola</name>
    <dbReference type="NCBI Taxonomy" id="2952158"/>
    <lineage>
        <taxon>Bacteria</taxon>
        <taxon>Pseudomonadati</taxon>
        <taxon>Balneolota</taxon>
        <taxon>Balneolia</taxon>
        <taxon>Balneolales</taxon>
        <taxon>Balneolaceae</taxon>
        <taxon>Gracilimonas</taxon>
    </lineage>
</organism>
<dbReference type="Proteomes" id="UP001139125">
    <property type="component" value="Unassembled WGS sequence"/>
</dbReference>
<dbReference type="AlphaFoldDB" id="A0A9X2RCX0"/>
<accession>A0A9X2RCX0</accession>
<keyword evidence="2" id="KW-1185">Reference proteome</keyword>
<gene>
    <name evidence="1" type="ORF">NM125_01255</name>
</gene>
<name>A0A9X2RCX0_9BACT</name>
<dbReference type="EMBL" id="JANDBC010000001">
    <property type="protein sequence ID" value="MCP9290202.1"/>
    <property type="molecule type" value="Genomic_DNA"/>
</dbReference>
<comment type="caution">
    <text evidence="1">The sequence shown here is derived from an EMBL/GenBank/DDBJ whole genome shotgun (WGS) entry which is preliminary data.</text>
</comment>
<proteinExistence type="predicted"/>
<sequence length="217" mass="25045">MHYPIFNSIVNTVETQLGKRGIKAEKFRTWEDNKIHATGLELIISLDKVSNFMNSLSINFDWDSFRETTMAKELEGMNSHPFLKIETLTKSTVTPTIDVEMSWLFDIDRCQPEIPGEAGNYRIEKASRWMESISKKVNELLAKDDIITRWHIEIDGDENGRYLSAINLISYFQYELTSPKSLEEVQHLVSRKLQDLLLKANRVIYLADEILDDSVAA</sequence>
<dbReference type="RefSeq" id="WP_255132064.1">
    <property type="nucleotide sequence ID" value="NZ_JANDBC010000001.1"/>
</dbReference>
<evidence type="ECO:0000313" key="1">
    <source>
        <dbReference type="EMBL" id="MCP9290202.1"/>
    </source>
</evidence>
<reference evidence="1" key="1">
    <citation type="submission" date="2022-06" db="EMBL/GenBank/DDBJ databases">
        <title>Gracilimonas sp. CAU 1638 isolated from sea sediment.</title>
        <authorList>
            <person name="Kim W."/>
        </authorList>
    </citation>
    <scope>NUCLEOTIDE SEQUENCE</scope>
    <source>
        <strain evidence="1">CAU 1638</strain>
    </source>
</reference>
<protein>
    <submittedName>
        <fullName evidence="1">Uncharacterized protein</fullName>
    </submittedName>
</protein>
<evidence type="ECO:0000313" key="2">
    <source>
        <dbReference type="Proteomes" id="UP001139125"/>
    </source>
</evidence>